<accession>Q4T0S3</accession>
<feature type="domain" description="AIG1-type G" evidence="5">
    <location>
        <begin position="9"/>
        <end position="210"/>
    </location>
</feature>
<comment type="similarity">
    <text evidence="1">Belongs to the TRAFAC class TrmE-Era-EngA-EngB-Septin-like GTPase superfamily. AIG1/Toc34/Toc159-like paraseptin GTPase family. IAN subfamily.</text>
</comment>
<keyword evidence="2" id="KW-0547">Nucleotide-binding</keyword>
<dbReference type="InterPro" id="IPR027417">
    <property type="entry name" value="P-loop_NTPase"/>
</dbReference>
<dbReference type="GO" id="GO:0005525">
    <property type="term" value="F:GTP binding"/>
    <property type="evidence" value="ECO:0007669"/>
    <property type="project" value="UniProtKB-KW"/>
</dbReference>
<evidence type="ECO:0000313" key="6">
    <source>
        <dbReference type="EMBL" id="CAF93509.1"/>
    </source>
</evidence>
<dbReference type="KEGG" id="tng:GSTEN00009176G001"/>
<dbReference type="InterPro" id="IPR045058">
    <property type="entry name" value="GIMA/IAN/Toc"/>
</dbReference>
<dbReference type="PANTHER" id="PTHR10903:SF188">
    <property type="entry name" value="GTPASE IMAP FAMILY MEMBER 2-LIKE-RELATED"/>
    <property type="match status" value="1"/>
</dbReference>
<name>Q4T0S3_TETNG</name>
<keyword evidence="3" id="KW-0342">GTP-binding</keyword>
<proteinExistence type="inferred from homology"/>
<dbReference type="InterPro" id="IPR006703">
    <property type="entry name" value="G_AIG1"/>
</dbReference>
<evidence type="ECO:0000256" key="4">
    <source>
        <dbReference type="SAM" id="MobiDB-lite"/>
    </source>
</evidence>
<feature type="non-terminal residue" evidence="6">
    <location>
        <position position="288"/>
    </location>
</feature>
<dbReference type="CDD" id="cd01852">
    <property type="entry name" value="AIG1"/>
    <property type="match status" value="1"/>
</dbReference>
<feature type="region of interest" description="Disordered" evidence="4">
    <location>
        <begin position="261"/>
        <end position="288"/>
    </location>
</feature>
<dbReference type="PROSITE" id="PS51720">
    <property type="entry name" value="G_AIG1"/>
    <property type="match status" value="1"/>
</dbReference>
<dbReference type="OrthoDB" id="8954335at2759"/>
<dbReference type="AlphaFoldDB" id="Q4T0S3"/>
<protein>
    <submittedName>
        <fullName evidence="6">(spotted green pufferfish) hypothetical protein</fullName>
    </submittedName>
</protein>
<reference evidence="6" key="1">
    <citation type="journal article" date="2004" name="Nature">
        <title>Genome duplication in the teleost fish Tetraodon nigroviridis reveals the early vertebrate proto-karyotype.</title>
        <authorList>
            <person name="Jaillon O."/>
            <person name="Aury J.-M."/>
            <person name="Brunet F."/>
            <person name="Petit J.-L."/>
            <person name="Stange-Thomann N."/>
            <person name="Mauceli E."/>
            <person name="Bouneau L."/>
            <person name="Fischer C."/>
            <person name="Ozouf-Costaz C."/>
            <person name="Bernot A."/>
            <person name="Nicaud S."/>
            <person name="Jaffe D."/>
            <person name="Fisher S."/>
            <person name="Lutfalla G."/>
            <person name="Dossat C."/>
            <person name="Segurens B."/>
            <person name="Dasilva C."/>
            <person name="Salanoubat M."/>
            <person name="Levy M."/>
            <person name="Boudet N."/>
            <person name="Castellano S."/>
            <person name="Anthouard V."/>
            <person name="Jubin C."/>
            <person name="Castelli V."/>
            <person name="Katinka M."/>
            <person name="Vacherie B."/>
            <person name="Biemont C."/>
            <person name="Skalli Z."/>
            <person name="Cattolico L."/>
            <person name="Poulain J."/>
            <person name="De Berardinis V."/>
            <person name="Cruaud C."/>
            <person name="Duprat S."/>
            <person name="Brottier P."/>
            <person name="Coutanceau J.-P."/>
            <person name="Gouzy J."/>
            <person name="Parra G."/>
            <person name="Lardier G."/>
            <person name="Chapple C."/>
            <person name="McKernan K.J."/>
            <person name="McEwan P."/>
            <person name="Bosak S."/>
            <person name="Kellis M."/>
            <person name="Volff J.-N."/>
            <person name="Guigo R."/>
            <person name="Zody M.C."/>
            <person name="Mesirov J."/>
            <person name="Lindblad-Toh K."/>
            <person name="Birren B."/>
            <person name="Nusbaum C."/>
            <person name="Kahn D."/>
            <person name="Robinson-Rechavi M."/>
            <person name="Laudet V."/>
            <person name="Schachter V."/>
            <person name="Quetier F."/>
            <person name="Saurin W."/>
            <person name="Scarpelli C."/>
            <person name="Wincker P."/>
            <person name="Lander E.S."/>
            <person name="Weissenbach J."/>
            <person name="Roest Crollius H."/>
        </authorList>
    </citation>
    <scope>NUCLEOTIDE SEQUENCE [LARGE SCALE GENOMIC DNA]</scope>
</reference>
<feature type="non-terminal residue" evidence="6">
    <location>
        <position position="1"/>
    </location>
</feature>
<dbReference type="FunFam" id="3.40.50.300:FF:000366">
    <property type="entry name" value="GTPase, IMAP family member 2"/>
    <property type="match status" value="1"/>
</dbReference>
<dbReference type="Pfam" id="PF04548">
    <property type="entry name" value="AIG1"/>
    <property type="match status" value="1"/>
</dbReference>
<evidence type="ECO:0000259" key="5">
    <source>
        <dbReference type="PROSITE" id="PS51720"/>
    </source>
</evidence>
<evidence type="ECO:0000256" key="2">
    <source>
        <dbReference type="ARBA" id="ARBA00022741"/>
    </source>
</evidence>
<organism evidence="6">
    <name type="scientific">Tetraodon nigroviridis</name>
    <name type="common">Spotted green pufferfish</name>
    <name type="synonym">Chelonodon nigroviridis</name>
    <dbReference type="NCBI Taxonomy" id="99883"/>
    <lineage>
        <taxon>Eukaryota</taxon>
        <taxon>Metazoa</taxon>
        <taxon>Chordata</taxon>
        <taxon>Craniata</taxon>
        <taxon>Vertebrata</taxon>
        <taxon>Euteleostomi</taxon>
        <taxon>Actinopterygii</taxon>
        <taxon>Neopterygii</taxon>
        <taxon>Teleostei</taxon>
        <taxon>Neoteleostei</taxon>
        <taxon>Acanthomorphata</taxon>
        <taxon>Eupercaria</taxon>
        <taxon>Tetraodontiformes</taxon>
        <taxon>Tetradontoidea</taxon>
        <taxon>Tetraodontidae</taxon>
        <taxon>Tetraodon</taxon>
    </lineage>
</organism>
<dbReference type="Gene3D" id="3.40.50.300">
    <property type="entry name" value="P-loop containing nucleotide triphosphate hydrolases"/>
    <property type="match status" value="1"/>
</dbReference>
<dbReference type="EMBL" id="CAAE01010875">
    <property type="protein sequence ID" value="CAF93509.1"/>
    <property type="molecule type" value="Genomic_DNA"/>
</dbReference>
<evidence type="ECO:0000256" key="3">
    <source>
        <dbReference type="ARBA" id="ARBA00023134"/>
    </source>
</evidence>
<dbReference type="SUPFAM" id="SSF52540">
    <property type="entry name" value="P-loop containing nucleoside triphosphate hydrolases"/>
    <property type="match status" value="1"/>
</dbReference>
<reference evidence="6" key="2">
    <citation type="submission" date="2004-02" db="EMBL/GenBank/DDBJ databases">
        <authorList>
            <consortium name="Genoscope"/>
            <consortium name="Whitehead Institute Centre for Genome Research"/>
        </authorList>
    </citation>
    <scope>NUCLEOTIDE SEQUENCE</scope>
</reference>
<sequence>PGRKPPSFCKEIRLVLLGKTGSGKSSTANTILGRKVFDTKVSGSTVTQHCRRANGEICGRTLILLDTPGLLDTSQMPLELQREMRRSISLLYPGPHVFLIVIQIRKFTQREKDAVRKIKLAMGSHALGFSVVVFTHGELLEEWTSIKHCLLDGCTDLGQLVDGCGGRFCVFNNHSSKNREQVSALLALVDRVLQGNEGSCYGVRMLQAAEDELQEEKRLMDEKEQLLNLKLTTAIKESYEREMLMVQEQNQKVIEELKKKHEMEKEEGEKLAREREHKLRWQMEDSER</sequence>
<dbReference type="PANTHER" id="PTHR10903">
    <property type="entry name" value="GTPASE, IMAP FAMILY MEMBER-RELATED"/>
    <property type="match status" value="1"/>
</dbReference>
<gene>
    <name evidence="6" type="ORF">GSTENG00009176001</name>
</gene>
<evidence type="ECO:0000256" key="1">
    <source>
        <dbReference type="ARBA" id="ARBA00008535"/>
    </source>
</evidence>
<comment type="caution">
    <text evidence="6">The sequence shown here is derived from an EMBL/GenBank/DDBJ whole genome shotgun (WGS) entry which is preliminary data.</text>
</comment>